<dbReference type="Pfam" id="PF20700">
    <property type="entry name" value="Mutator"/>
    <property type="match status" value="2"/>
</dbReference>
<dbReference type="InterPro" id="IPR040393">
    <property type="entry name" value="TREX1/2"/>
</dbReference>
<evidence type="ECO:0000256" key="5">
    <source>
        <dbReference type="ARBA" id="ARBA00022839"/>
    </source>
</evidence>
<dbReference type="AlphaFoldDB" id="A0AA88YMT7"/>
<dbReference type="PANTHER" id="PTHR13058:SF22">
    <property type="entry name" value="EXODEOXYRIBONUCLEASE III"/>
    <property type="match status" value="1"/>
</dbReference>
<organism evidence="9 10">
    <name type="scientific">Pinctada imbricata</name>
    <name type="common">Atlantic pearl-oyster</name>
    <name type="synonym">Pinctada martensii</name>
    <dbReference type="NCBI Taxonomy" id="66713"/>
    <lineage>
        <taxon>Eukaryota</taxon>
        <taxon>Metazoa</taxon>
        <taxon>Spiralia</taxon>
        <taxon>Lophotrochozoa</taxon>
        <taxon>Mollusca</taxon>
        <taxon>Bivalvia</taxon>
        <taxon>Autobranchia</taxon>
        <taxon>Pteriomorphia</taxon>
        <taxon>Pterioida</taxon>
        <taxon>Pterioidea</taxon>
        <taxon>Pteriidae</taxon>
        <taxon>Pinctada</taxon>
    </lineage>
</organism>
<dbReference type="CDD" id="cd06127">
    <property type="entry name" value="DEDDh"/>
    <property type="match status" value="1"/>
</dbReference>
<evidence type="ECO:0000256" key="3">
    <source>
        <dbReference type="ARBA" id="ARBA00022723"/>
    </source>
</evidence>
<dbReference type="GO" id="GO:0046872">
    <property type="term" value="F:metal ion binding"/>
    <property type="evidence" value="ECO:0007669"/>
    <property type="project" value="UniProtKB-KW"/>
</dbReference>
<dbReference type="GO" id="GO:0005737">
    <property type="term" value="C:cytoplasm"/>
    <property type="evidence" value="ECO:0007669"/>
    <property type="project" value="TreeGrafter"/>
</dbReference>
<evidence type="ECO:0000313" key="10">
    <source>
        <dbReference type="Proteomes" id="UP001186944"/>
    </source>
</evidence>
<dbReference type="InterPro" id="IPR013520">
    <property type="entry name" value="Ribonucl_H"/>
</dbReference>
<dbReference type="SUPFAM" id="SSF53098">
    <property type="entry name" value="Ribonuclease H-like"/>
    <property type="match status" value="1"/>
</dbReference>
<keyword evidence="2" id="KW-0540">Nuclease</keyword>
<reference evidence="9" key="1">
    <citation type="submission" date="2019-08" db="EMBL/GenBank/DDBJ databases">
        <title>The improved chromosome-level genome for the pearl oyster Pinctada fucata martensii using PacBio sequencing and Hi-C.</title>
        <authorList>
            <person name="Zheng Z."/>
        </authorList>
    </citation>
    <scope>NUCLEOTIDE SEQUENCE</scope>
    <source>
        <strain evidence="9">ZZ-2019</strain>
        <tissue evidence="9">Adductor muscle</tissue>
    </source>
</reference>
<dbReference type="Proteomes" id="UP001186944">
    <property type="component" value="Unassembled WGS sequence"/>
</dbReference>
<dbReference type="InterPro" id="IPR012337">
    <property type="entry name" value="RNaseH-like_sf"/>
</dbReference>
<dbReference type="GO" id="GO:0003676">
    <property type="term" value="F:nucleic acid binding"/>
    <property type="evidence" value="ECO:0007669"/>
    <property type="project" value="InterPro"/>
</dbReference>
<dbReference type="PANTHER" id="PTHR13058">
    <property type="entry name" value="THREE PRIME REPAIR EXONUCLEASE 1, 2"/>
    <property type="match status" value="1"/>
</dbReference>
<keyword evidence="3" id="KW-0479">Metal-binding</keyword>
<evidence type="ECO:0000256" key="1">
    <source>
        <dbReference type="ARBA" id="ARBA00001946"/>
    </source>
</evidence>
<dbReference type="Gene3D" id="3.30.420.10">
    <property type="entry name" value="Ribonuclease H-like superfamily/Ribonuclease H"/>
    <property type="match status" value="1"/>
</dbReference>
<gene>
    <name evidence="9" type="ORF">FSP39_023281</name>
</gene>
<comment type="caution">
    <text evidence="9">The sequence shown here is derived from an EMBL/GenBank/DDBJ whole genome shotgun (WGS) entry which is preliminary data.</text>
</comment>
<dbReference type="InterPro" id="IPR057617">
    <property type="entry name" value="PML_C"/>
</dbReference>
<dbReference type="SMART" id="SM00479">
    <property type="entry name" value="EXOIII"/>
    <property type="match status" value="1"/>
</dbReference>
<comment type="cofactor">
    <cofactor evidence="1">
        <name>Mg(2+)</name>
        <dbReference type="ChEBI" id="CHEBI:18420"/>
    </cofactor>
</comment>
<keyword evidence="4" id="KW-0378">Hydrolase</keyword>
<name>A0AA88YMT7_PINIB</name>
<dbReference type="GO" id="GO:0008296">
    <property type="term" value="F:3'-5'-DNA exonuclease activity"/>
    <property type="evidence" value="ECO:0007669"/>
    <property type="project" value="TreeGrafter"/>
</dbReference>
<dbReference type="Pfam" id="PF00929">
    <property type="entry name" value="RNase_T"/>
    <property type="match status" value="1"/>
</dbReference>
<keyword evidence="5" id="KW-0269">Exonuclease</keyword>
<evidence type="ECO:0000256" key="7">
    <source>
        <dbReference type="ARBA" id="ARBA00025769"/>
    </source>
</evidence>
<dbReference type="EMBL" id="VSWD01000005">
    <property type="protein sequence ID" value="KAK3103962.1"/>
    <property type="molecule type" value="Genomic_DNA"/>
</dbReference>
<dbReference type="InterPro" id="IPR036397">
    <property type="entry name" value="RNaseH_sf"/>
</dbReference>
<dbReference type="GO" id="GO:0006308">
    <property type="term" value="P:DNA catabolic process"/>
    <property type="evidence" value="ECO:0007669"/>
    <property type="project" value="TreeGrafter"/>
</dbReference>
<dbReference type="InterPro" id="IPR049012">
    <property type="entry name" value="Mutator_transp_dom"/>
</dbReference>
<evidence type="ECO:0000259" key="8">
    <source>
        <dbReference type="SMART" id="SM00479"/>
    </source>
</evidence>
<accession>A0AA88YMT7</accession>
<comment type="similarity">
    <text evidence="7">Belongs to the exonuclease superfamily. TREX family.</text>
</comment>
<protein>
    <recommendedName>
        <fullName evidence="8">Exonuclease domain-containing protein</fullName>
    </recommendedName>
</protein>
<proteinExistence type="inferred from homology"/>
<evidence type="ECO:0000313" key="9">
    <source>
        <dbReference type="EMBL" id="KAK3103962.1"/>
    </source>
</evidence>
<dbReference type="Pfam" id="PF25244">
    <property type="entry name" value="PML_C"/>
    <property type="match status" value="1"/>
</dbReference>
<keyword evidence="10" id="KW-1185">Reference proteome</keyword>
<evidence type="ECO:0000256" key="2">
    <source>
        <dbReference type="ARBA" id="ARBA00022722"/>
    </source>
</evidence>
<sequence>MAAPRRRRTKLGRFKKKEKISVLIDHNYSPGHICESIYGCDMCVPGIGRLIASKKFSPNMWTVGRRIVEWAVFVERLKQCQRCKCGPLYLTHTTIKGEMKLGLGGFLYVQCQQCLMLNRIPYGKVHREEGKRGMPSFCVNTKLGSAMIDNVGGPQRMNNCLTTLDLPPINNRSLKVMERRAGKLIENFADENMKAESKRAYEKEMSEIFQSEQQAFEEEICDLGVAVIEDEFIGELLGSTPQSEVLPEIYHCRKRRPETISVAETAKKRRLNFLPRTRTGMTVCADHAWQKRGFDSLTGHTYLLSKENKVLKTVVKHRTCGVCKWWRRRPGQKPRHHRCVWNHKGSSRLMESEAGVEAVKEMNDQGTPIAVIEGDGDNTLIARLKSNLGLTVKKKLDKNHCTKNIGKILYDMRNIKGIRISNQVISHIHKCIKYIFSKNQGNVNGMKENLQALIPHQFGDHSLCHARFCGYKRVGNNEKYTHRSLPYHGPLSDPLLRQKLTEAFEPVIAKSAMYVDLGSSQACEHANRATMLKAPKHLHYGESESLDFRVKATAASINVGRKYLSEAFAKGGLSPGHYNIKYSEKLDKNRELRRVKMRQPDVKRRRLILKQERATQKGAYEVSEGSSYQSEVGLAENQDIEVIPEAVPKPTFNAVSKLKNMSPTYIVFDLETTGLSKQGIMPHITQIAAVEMHSGNQFTCYVLPKVPIEASAEKVTGIVFDGTDLFVNGQKVDALTISDAIGKLLEWLGQFNTVVLVAHNGRVFDFRVISHAVMLLGKHDEFIDKIDGLVDSLSMIRSCHKNLKSYKQECLALHFCGETYDAHDALEDVKMLSKILKCAVTNVDFVKASYDTHNHLLQENFNSAKSQNLSSLHVLVGAGIVKIGMAENIAGSGLNLHSLRVIHARAREDGLRNTFCSKNSIGKPRVTSDNKVLDAVIPKMSQFLSA</sequence>
<evidence type="ECO:0000256" key="6">
    <source>
        <dbReference type="ARBA" id="ARBA00022842"/>
    </source>
</evidence>
<keyword evidence="6" id="KW-0460">Magnesium</keyword>
<feature type="domain" description="Exonuclease" evidence="8">
    <location>
        <begin position="664"/>
        <end position="845"/>
    </location>
</feature>
<evidence type="ECO:0000256" key="4">
    <source>
        <dbReference type="ARBA" id="ARBA00022801"/>
    </source>
</evidence>